<reference evidence="1 2" key="1">
    <citation type="submission" date="2024-06" db="EMBL/GenBank/DDBJ databases">
        <title>The Natural Products Discovery Center: Release of the First 8490 Sequenced Strains for Exploring Actinobacteria Biosynthetic Diversity.</title>
        <authorList>
            <person name="Kalkreuter E."/>
            <person name="Kautsar S.A."/>
            <person name="Yang D."/>
            <person name="Bader C.D."/>
            <person name="Teijaro C.N."/>
            <person name="Fluegel L."/>
            <person name="Davis C.M."/>
            <person name="Simpson J.R."/>
            <person name="Lauterbach L."/>
            <person name="Steele A.D."/>
            <person name="Gui C."/>
            <person name="Meng S."/>
            <person name="Li G."/>
            <person name="Viehrig K."/>
            <person name="Ye F."/>
            <person name="Su P."/>
            <person name="Kiefer A.F."/>
            <person name="Nichols A."/>
            <person name="Cepeda A.J."/>
            <person name="Yan W."/>
            <person name="Fan B."/>
            <person name="Jiang Y."/>
            <person name="Adhikari A."/>
            <person name="Zheng C.-J."/>
            <person name="Schuster L."/>
            <person name="Cowan T.M."/>
            <person name="Smanski M.J."/>
            <person name="Chevrette M.G."/>
            <person name="De Carvalho L.P.S."/>
            <person name="Shen B."/>
        </authorList>
    </citation>
    <scope>NUCLEOTIDE SEQUENCE [LARGE SCALE GENOMIC DNA]</scope>
    <source>
        <strain evidence="1 2">NPDC000155</strain>
    </source>
</reference>
<dbReference type="Gene3D" id="3.40.50.720">
    <property type="entry name" value="NAD(P)-binding Rossmann-like Domain"/>
    <property type="match status" value="1"/>
</dbReference>
<dbReference type="EMBL" id="JBEPFB010000031">
    <property type="protein sequence ID" value="MER7379285.1"/>
    <property type="molecule type" value="Genomic_DNA"/>
</dbReference>
<proteinExistence type="predicted"/>
<name>A0ABV1Y6P4_9ACTN</name>
<sequence>MSSTWLITGATSGFGRLVTERALATDAHVIAVGRRRDRLDDLVRQAPKQITAVALDLTAPDAPSSRTPCAWRAVWTCWSTTPDTVCSGPSYGEVPAERRAAALTSDGHLPELLPVIETTAE</sequence>
<evidence type="ECO:0000313" key="2">
    <source>
        <dbReference type="Proteomes" id="UP001486207"/>
    </source>
</evidence>
<accession>A0ABV1Y6P4</accession>
<dbReference type="Proteomes" id="UP001486207">
    <property type="component" value="Unassembled WGS sequence"/>
</dbReference>
<gene>
    <name evidence="1" type="ORF">ABT384_42555</name>
</gene>
<dbReference type="Pfam" id="PF00106">
    <property type="entry name" value="adh_short"/>
    <property type="match status" value="1"/>
</dbReference>
<organism evidence="1 2">
    <name type="scientific">Streptomyces lanatus</name>
    <dbReference type="NCBI Taxonomy" id="66900"/>
    <lineage>
        <taxon>Bacteria</taxon>
        <taxon>Bacillati</taxon>
        <taxon>Actinomycetota</taxon>
        <taxon>Actinomycetes</taxon>
        <taxon>Kitasatosporales</taxon>
        <taxon>Streptomycetaceae</taxon>
        <taxon>Streptomyces</taxon>
    </lineage>
</organism>
<dbReference type="InterPro" id="IPR002347">
    <property type="entry name" value="SDR_fam"/>
</dbReference>
<evidence type="ECO:0000313" key="1">
    <source>
        <dbReference type="EMBL" id="MER7379285.1"/>
    </source>
</evidence>
<dbReference type="SUPFAM" id="SSF51735">
    <property type="entry name" value="NAD(P)-binding Rossmann-fold domains"/>
    <property type="match status" value="1"/>
</dbReference>
<protein>
    <submittedName>
        <fullName evidence="1">SDR family NAD(P)-dependent oxidoreductase</fullName>
    </submittedName>
</protein>
<keyword evidence="2" id="KW-1185">Reference proteome</keyword>
<comment type="caution">
    <text evidence="1">The sequence shown here is derived from an EMBL/GenBank/DDBJ whole genome shotgun (WGS) entry which is preliminary data.</text>
</comment>
<dbReference type="InterPro" id="IPR036291">
    <property type="entry name" value="NAD(P)-bd_dom_sf"/>
</dbReference>